<dbReference type="GO" id="GO:0006355">
    <property type="term" value="P:regulation of DNA-templated transcription"/>
    <property type="evidence" value="ECO:0007669"/>
    <property type="project" value="InterPro"/>
</dbReference>
<name>A0A8J6XQE9_9CYAN</name>
<gene>
    <name evidence="2" type="ORF">ICL16_05190</name>
</gene>
<reference evidence="2" key="1">
    <citation type="submission" date="2020-09" db="EMBL/GenBank/DDBJ databases">
        <title>Iningainema tapete sp. nov. (Scytonemataceae, Cyanobacteria) from greenhouses in central Florida (USA) produces two types of nodularin with biosynthetic potential for microcystin-LR and anabaenopeptins.</title>
        <authorList>
            <person name="Berthold D.E."/>
            <person name="Lefler F.W."/>
            <person name="Huang I.-S."/>
            <person name="Abdulla H."/>
            <person name="Zimba P.V."/>
            <person name="Laughinghouse H.D. IV."/>
        </authorList>
    </citation>
    <scope>NUCLEOTIDE SEQUENCE</scope>
    <source>
        <strain evidence="2">BLCCT55</strain>
    </source>
</reference>
<evidence type="ECO:0000259" key="1">
    <source>
        <dbReference type="Pfam" id="PF22513"/>
    </source>
</evidence>
<feature type="domain" description="Antitoxin FitA-like ribbon-helix-helix" evidence="1">
    <location>
        <begin position="5"/>
        <end position="39"/>
    </location>
</feature>
<dbReference type="Pfam" id="PF22513">
    <property type="entry name" value="FitA-like_RHH"/>
    <property type="match status" value="1"/>
</dbReference>
<dbReference type="EMBL" id="JACXAE010000025">
    <property type="protein sequence ID" value="MBD2771523.1"/>
    <property type="molecule type" value="Genomic_DNA"/>
</dbReference>
<protein>
    <recommendedName>
        <fullName evidence="1">Antitoxin FitA-like ribbon-helix-helix domain-containing protein</fullName>
    </recommendedName>
</protein>
<dbReference type="SUPFAM" id="SSF47598">
    <property type="entry name" value="Ribbon-helix-helix"/>
    <property type="match status" value="1"/>
</dbReference>
<proteinExistence type="predicted"/>
<evidence type="ECO:0000313" key="3">
    <source>
        <dbReference type="Proteomes" id="UP000629098"/>
    </source>
</evidence>
<dbReference type="InterPro" id="IPR053853">
    <property type="entry name" value="FitA-like_RHH"/>
</dbReference>
<sequence length="82" mass="9278">MTQIITDLEPEVIEKLKVRATSQGRKLEAEIKAIVLAAVEPAPAPKKRTLAESRQIFEEAGQRYAGRKFSDSAELLREDRQR</sequence>
<dbReference type="InterPro" id="IPR013321">
    <property type="entry name" value="Arc_rbn_hlx_hlx"/>
</dbReference>
<accession>A0A8J6XQE9</accession>
<dbReference type="Gene3D" id="1.10.1220.10">
    <property type="entry name" value="Met repressor-like"/>
    <property type="match status" value="1"/>
</dbReference>
<organism evidence="2 3">
    <name type="scientific">Iningainema tapete BLCC-T55</name>
    <dbReference type="NCBI Taxonomy" id="2748662"/>
    <lineage>
        <taxon>Bacteria</taxon>
        <taxon>Bacillati</taxon>
        <taxon>Cyanobacteriota</taxon>
        <taxon>Cyanophyceae</taxon>
        <taxon>Nostocales</taxon>
        <taxon>Scytonemataceae</taxon>
        <taxon>Iningainema tapete</taxon>
    </lineage>
</organism>
<comment type="caution">
    <text evidence="2">The sequence shown here is derived from an EMBL/GenBank/DDBJ whole genome shotgun (WGS) entry which is preliminary data.</text>
</comment>
<keyword evidence="3" id="KW-1185">Reference proteome</keyword>
<dbReference type="Proteomes" id="UP000629098">
    <property type="component" value="Unassembled WGS sequence"/>
</dbReference>
<dbReference type="InterPro" id="IPR010985">
    <property type="entry name" value="Ribbon_hlx_hlx"/>
</dbReference>
<evidence type="ECO:0000313" key="2">
    <source>
        <dbReference type="EMBL" id="MBD2771523.1"/>
    </source>
</evidence>
<dbReference type="AlphaFoldDB" id="A0A8J6XQE9"/>